<sequence>MSTSISRHEPTGEDEAKNKQDLTSFEKEQFLSESSEQDNKGQSTNRRSVFRINIKFIPVKLVYFFMGSAIGVSIPFVPLYLYQLGLTTVRVGVITSLRAVMALIATPLWGSIADKFKLHRFLYLCCIIGICVAPFSLILIPPVPNDLCRSPNISSGYTVGTTNSAYDTDTNKKNPSIVMTTPDIAFTQNECDISRHNSVTGTFFDKFPSPAEQDTSNESNVVVGMLSVHSSTHYDEVTTISPPFERRTPTGSSVPTFATAFCCMFFIYMFVVNYHVFSDCNAIELCKRYEESTYGQQRWVASLSVIVTSFSAGVLMEWSEKRFNTDGKSCYDGRYFLPLVLVTALCAFLSCFPFCKMEVVSKEPSKSISKSVFKLLSNFYVFRFFVAVTVSGASKGIITTYLFLFLQDLNAPKILIGLCFTFQCIAEMPCMMFSQNVIRLVGTRAVINIGILGFAVRLIGLSFLHNPWLVIPLEVLHGMAYGLLWPSFVVYGNQIAPEGMAATLQSMVAASNEGFGEKLLVF</sequence>
<dbReference type="Pfam" id="PF12832">
    <property type="entry name" value="MFS_1_like"/>
    <property type="match status" value="1"/>
</dbReference>
<feature type="domain" description="Major facilitator superfamily (MFS) profile" evidence="8">
    <location>
        <begin position="380"/>
        <end position="522"/>
    </location>
</feature>
<accession>A0A9Q1C296</accession>
<feature type="transmembrane region" description="Helical" evidence="7">
    <location>
        <begin position="61"/>
        <end position="82"/>
    </location>
</feature>
<dbReference type="AlphaFoldDB" id="A0A9Q1C296"/>
<feature type="transmembrane region" description="Helical" evidence="7">
    <location>
        <begin position="88"/>
        <end position="109"/>
    </location>
</feature>
<reference evidence="9" key="1">
    <citation type="submission" date="2021-10" db="EMBL/GenBank/DDBJ databases">
        <title>Tropical sea cucumber genome reveals ecological adaptation and Cuvierian tubules defense mechanism.</title>
        <authorList>
            <person name="Chen T."/>
        </authorList>
    </citation>
    <scope>NUCLEOTIDE SEQUENCE</scope>
    <source>
        <strain evidence="9">Nanhai2018</strain>
        <tissue evidence="9">Muscle</tissue>
    </source>
</reference>
<name>A0A9Q1C296_HOLLE</name>
<feature type="transmembrane region" description="Helical" evidence="7">
    <location>
        <begin position="121"/>
        <end position="140"/>
    </location>
</feature>
<feature type="transmembrane region" description="Helical" evidence="7">
    <location>
        <begin position="414"/>
        <end position="433"/>
    </location>
</feature>
<feature type="transmembrane region" description="Helical" evidence="7">
    <location>
        <begin position="298"/>
        <end position="315"/>
    </location>
</feature>
<feature type="transmembrane region" description="Helical" evidence="7">
    <location>
        <begin position="335"/>
        <end position="355"/>
    </location>
</feature>
<protein>
    <submittedName>
        <fullName evidence="9">Major facilitator superfamily domain-containing protein 6</fullName>
    </submittedName>
</protein>
<evidence type="ECO:0000256" key="7">
    <source>
        <dbReference type="SAM" id="Phobius"/>
    </source>
</evidence>
<dbReference type="PANTHER" id="PTHR16172:SF42">
    <property type="entry name" value="MAJOR FACILITATOR SUPERFAMILY (MFS) PROFILE DOMAIN-CONTAINING PROTEIN"/>
    <property type="match status" value="1"/>
</dbReference>
<dbReference type="InterPro" id="IPR020846">
    <property type="entry name" value="MFS_dom"/>
</dbReference>
<evidence type="ECO:0000256" key="6">
    <source>
        <dbReference type="SAM" id="MobiDB-lite"/>
    </source>
</evidence>
<feature type="transmembrane region" description="Helical" evidence="7">
    <location>
        <begin position="375"/>
        <end position="394"/>
    </location>
</feature>
<keyword evidence="3 7" id="KW-0812">Transmembrane</keyword>
<dbReference type="Gene3D" id="1.20.1250.20">
    <property type="entry name" value="MFS general substrate transporter like domains"/>
    <property type="match status" value="2"/>
</dbReference>
<comment type="similarity">
    <text evidence="2">Belongs to the major facilitator superfamily. MFSD6 family.</text>
</comment>
<evidence type="ECO:0000259" key="8">
    <source>
        <dbReference type="PROSITE" id="PS50850"/>
    </source>
</evidence>
<comment type="subcellular location">
    <subcellularLocation>
        <location evidence="1">Membrane</location>
        <topology evidence="1">Multi-pass membrane protein</topology>
    </subcellularLocation>
</comment>
<evidence type="ECO:0000256" key="2">
    <source>
        <dbReference type="ARBA" id="ARBA00005241"/>
    </source>
</evidence>
<dbReference type="PANTHER" id="PTHR16172">
    <property type="entry name" value="MAJOR FACILITATOR SUPERFAMILY DOMAIN-CONTAINING PROTEIN 6-LIKE"/>
    <property type="match status" value="1"/>
</dbReference>
<organism evidence="9 10">
    <name type="scientific">Holothuria leucospilota</name>
    <name type="common">Black long sea cucumber</name>
    <name type="synonym">Mertensiothuria leucospilota</name>
    <dbReference type="NCBI Taxonomy" id="206669"/>
    <lineage>
        <taxon>Eukaryota</taxon>
        <taxon>Metazoa</taxon>
        <taxon>Echinodermata</taxon>
        <taxon>Eleutherozoa</taxon>
        <taxon>Echinozoa</taxon>
        <taxon>Holothuroidea</taxon>
        <taxon>Aspidochirotacea</taxon>
        <taxon>Aspidochirotida</taxon>
        <taxon>Holothuriidae</taxon>
        <taxon>Holothuria</taxon>
    </lineage>
</organism>
<dbReference type="GO" id="GO:0016020">
    <property type="term" value="C:membrane"/>
    <property type="evidence" value="ECO:0007669"/>
    <property type="project" value="UniProtKB-SubCell"/>
</dbReference>
<evidence type="ECO:0000313" key="9">
    <source>
        <dbReference type="EMBL" id="KAJ8037120.1"/>
    </source>
</evidence>
<feature type="region of interest" description="Disordered" evidence="6">
    <location>
        <begin position="1"/>
        <end position="21"/>
    </location>
</feature>
<gene>
    <name evidence="9" type="ORF">HOLleu_17860</name>
</gene>
<dbReference type="GO" id="GO:0022857">
    <property type="term" value="F:transmembrane transporter activity"/>
    <property type="evidence" value="ECO:0007669"/>
    <property type="project" value="InterPro"/>
</dbReference>
<keyword evidence="5 7" id="KW-0472">Membrane</keyword>
<keyword evidence="10" id="KW-1185">Reference proteome</keyword>
<dbReference type="InterPro" id="IPR051717">
    <property type="entry name" value="MFS_MFSD6"/>
</dbReference>
<evidence type="ECO:0000256" key="1">
    <source>
        <dbReference type="ARBA" id="ARBA00004141"/>
    </source>
</evidence>
<dbReference type="EMBL" id="JAIZAY010000008">
    <property type="protein sequence ID" value="KAJ8037120.1"/>
    <property type="molecule type" value="Genomic_DNA"/>
</dbReference>
<dbReference type="OrthoDB" id="515887at2759"/>
<dbReference type="PROSITE" id="PS50850">
    <property type="entry name" value="MFS"/>
    <property type="match status" value="1"/>
</dbReference>
<dbReference type="Proteomes" id="UP001152320">
    <property type="component" value="Chromosome 8"/>
</dbReference>
<evidence type="ECO:0000256" key="5">
    <source>
        <dbReference type="ARBA" id="ARBA00023136"/>
    </source>
</evidence>
<dbReference type="InterPro" id="IPR036259">
    <property type="entry name" value="MFS_trans_sf"/>
</dbReference>
<keyword evidence="4 7" id="KW-1133">Transmembrane helix</keyword>
<dbReference type="SUPFAM" id="SSF103473">
    <property type="entry name" value="MFS general substrate transporter"/>
    <property type="match status" value="1"/>
</dbReference>
<dbReference type="InterPro" id="IPR024989">
    <property type="entry name" value="MFS_assoc_dom"/>
</dbReference>
<feature type="transmembrane region" description="Helical" evidence="7">
    <location>
        <begin position="445"/>
        <end position="464"/>
    </location>
</feature>
<evidence type="ECO:0000313" key="10">
    <source>
        <dbReference type="Proteomes" id="UP001152320"/>
    </source>
</evidence>
<feature type="transmembrane region" description="Helical" evidence="7">
    <location>
        <begin position="257"/>
        <end position="277"/>
    </location>
</feature>
<proteinExistence type="inferred from homology"/>
<evidence type="ECO:0000256" key="4">
    <source>
        <dbReference type="ARBA" id="ARBA00022989"/>
    </source>
</evidence>
<feature type="transmembrane region" description="Helical" evidence="7">
    <location>
        <begin position="470"/>
        <end position="491"/>
    </location>
</feature>
<evidence type="ECO:0000256" key="3">
    <source>
        <dbReference type="ARBA" id="ARBA00022692"/>
    </source>
</evidence>
<comment type="caution">
    <text evidence="9">The sequence shown here is derived from an EMBL/GenBank/DDBJ whole genome shotgun (WGS) entry which is preliminary data.</text>
</comment>